<dbReference type="CDD" id="cd07377">
    <property type="entry name" value="WHTH_GntR"/>
    <property type="match status" value="1"/>
</dbReference>
<dbReference type="SUPFAM" id="SSF64288">
    <property type="entry name" value="Chorismate lyase-like"/>
    <property type="match status" value="1"/>
</dbReference>
<keyword evidence="6" id="KW-1185">Reference proteome</keyword>
<dbReference type="PROSITE" id="PS50949">
    <property type="entry name" value="HTH_GNTR"/>
    <property type="match status" value="1"/>
</dbReference>
<dbReference type="InterPro" id="IPR036390">
    <property type="entry name" value="WH_DNA-bd_sf"/>
</dbReference>
<evidence type="ECO:0000259" key="4">
    <source>
        <dbReference type="PROSITE" id="PS50949"/>
    </source>
</evidence>
<dbReference type="PANTHER" id="PTHR44846">
    <property type="entry name" value="MANNOSYL-D-GLYCERATE TRANSPORT/METABOLISM SYSTEM REPRESSOR MNGR-RELATED"/>
    <property type="match status" value="1"/>
</dbReference>
<evidence type="ECO:0000313" key="6">
    <source>
        <dbReference type="Proteomes" id="UP001529421"/>
    </source>
</evidence>
<dbReference type="InterPro" id="IPR000524">
    <property type="entry name" value="Tscrpt_reg_HTH_GntR"/>
</dbReference>
<dbReference type="SMART" id="SM00345">
    <property type="entry name" value="HTH_GNTR"/>
    <property type="match status" value="1"/>
</dbReference>
<dbReference type="InterPro" id="IPR050679">
    <property type="entry name" value="Bact_HTH_transcr_reg"/>
</dbReference>
<protein>
    <submittedName>
        <fullName evidence="5">GntR family transcriptional regulator</fullName>
    </submittedName>
</protein>
<dbReference type="EMBL" id="JAUDDZ010000006">
    <property type="protein sequence ID" value="MDM8274969.1"/>
    <property type="molecule type" value="Genomic_DNA"/>
</dbReference>
<dbReference type="InterPro" id="IPR028978">
    <property type="entry name" value="Chorismate_lyase_/UTRA_dom_sf"/>
</dbReference>
<evidence type="ECO:0000256" key="2">
    <source>
        <dbReference type="ARBA" id="ARBA00023125"/>
    </source>
</evidence>
<gene>
    <name evidence="5" type="ORF">QUW28_05570</name>
</gene>
<name>A0ABT7V9A4_9ACTN</name>
<dbReference type="Proteomes" id="UP001529421">
    <property type="component" value="Unassembled WGS sequence"/>
</dbReference>
<organism evidence="5 6">
    <name type="scientific">Enorma phocaeensis</name>
    <dbReference type="NCBI Taxonomy" id="1871019"/>
    <lineage>
        <taxon>Bacteria</taxon>
        <taxon>Bacillati</taxon>
        <taxon>Actinomycetota</taxon>
        <taxon>Coriobacteriia</taxon>
        <taxon>Coriobacteriales</taxon>
        <taxon>Coriobacteriaceae</taxon>
        <taxon>Enorma</taxon>
    </lineage>
</organism>
<reference evidence="6" key="1">
    <citation type="submission" date="2023-06" db="EMBL/GenBank/DDBJ databases">
        <title>Identification and characterization of horizontal gene transfer across gut microbiota members of farm animals based on homology search.</title>
        <authorList>
            <person name="Zeman M."/>
            <person name="Kubasova T."/>
            <person name="Jahodarova E."/>
            <person name="Nykrynova M."/>
            <person name="Rychlik I."/>
        </authorList>
    </citation>
    <scope>NUCLEOTIDE SEQUENCE [LARGE SCALE GENOMIC DNA]</scope>
    <source>
        <strain evidence="6">154_Feed</strain>
    </source>
</reference>
<keyword evidence="2" id="KW-0238">DNA-binding</keyword>
<evidence type="ECO:0000256" key="3">
    <source>
        <dbReference type="ARBA" id="ARBA00023163"/>
    </source>
</evidence>
<keyword evidence="1" id="KW-0805">Transcription regulation</keyword>
<dbReference type="RefSeq" id="WP_289545060.1">
    <property type="nucleotide sequence ID" value="NZ_JAUDDZ010000006.1"/>
</dbReference>
<evidence type="ECO:0000256" key="1">
    <source>
        <dbReference type="ARBA" id="ARBA00023015"/>
    </source>
</evidence>
<dbReference type="SUPFAM" id="SSF46785">
    <property type="entry name" value="Winged helix' DNA-binding domain"/>
    <property type="match status" value="1"/>
</dbReference>
<proteinExistence type="predicted"/>
<dbReference type="Pfam" id="PF00392">
    <property type="entry name" value="GntR"/>
    <property type="match status" value="1"/>
</dbReference>
<feature type="domain" description="HTH gntR-type" evidence="4">
    <location>
        <begin position="1"/>
        <end position="69"/>
    </location>
</feature>
<comment type="caution">
    <text evidence="5">The sequence shown here is derived from an EMBL/GenBank/DDBJ whole genome shotgun (WGS) entry which is preliminary data.</text>
</comment>
<keyword evidence="3" id="KW-0804">Transcription</keyword>
<dbReference type="Gene3D" id="1.10.10.10">
    <property type="entry name" value="Winged helix-like DNA-binding domain superfamily/Winged helix DNA-binding domain"/>
    <property type="match status" value="1"/>
</dbReference>
<dbReference type="Gene3D" id="3.40.1410.10">
    <property type="entry name" value="Chorismate lyase-like"/>
    <property type="match status" value="1"/>
</dbReference>
<evidence type="ECO:0000313" key="5">
    <source>
        <dbReference type="EMBL" id="MDM8274969.1"/>
    </source>
</evidence>
<dbReference type="Pfam" id="PF07702">
    <property type="entry name" value="UTRA"/>
    <property type="match status" value="1"/>
</dbReference>
<accession>A0ABT7V9A4</accession>
<dbReference type="InterPro" id="IPR011663">
    <property type="entry name" value="UTRA"/>
</dbReference>
<dbReference type="SMART" id="SM00866">
    <property type="entry name" value="UTRA"/>
    <property type="match status" value="1"/>
</dbReference>
<dbReference type="PANTHER" id="PTHR44846:SF4">
    <property type="entry name" value="HTH GNTR-TYPE DOMAIN-CONTAINING PROTEIN"/>
    <property type="match status" value="1"/>
</dbReference>
<dbReference type="InterPro" id="IPR036388">
    <property type="entry name" value="WH-like_DNA-bd_sf"/>
</dbReference>
<sequence>MLKYQAIAADIQRSIEDGSLKPNDKLPTVVELCQIYDVSKITVKRAFDILVEKGLIASRRGSGTFVKSSQDMSDPRGTGAYIKGDARTLGFTRSDRARGFTVEHQDEGAITSVVYDFSIVTPPEKVARHLGIQPDDFTYHHCRVRCLDERPIVIESTYMPLDLIPGLKKSQLYKSVYSYIQETLGYKISSFHRIIRAVAATEEEAERLQTAPGTPLLELEQIGFFDDGTAFEYSVSRNVGDRAELRDVNVV</sequence>